<dbReference type="PANTHER" id="PTHR32305">
    <property type="match status" value="1"/>
</dbReference>
<evidence type="ECO:0008006" key="3">
    <source>
        <dbReference type="Google" id="ProtNLM"/>
    </source>
</evidence>
<keyword evidence="2" id="KW-1185">Reference proteome</keyword>
<comment type="caution">
    <text evidence="1">The sequence shown here is derived from an EMBL/GenBank/DDBJ whole genome shotgun (WGS) entry which is preliminary data.</text>
</comment>
<evidence type="ECO:0000313" key="1">
    <source>
        <dbReference type="EMBL" id="MBL0685575.1"/>
    </source>
</evidence>
<reference evidence="1" key="1">
    <citation type="submission" date="2021-01" db="EMBL/GenBank/DDBJ databases">
        <authorList>
            <person name="Zhong Y.L."/>
        </authorList>
    </citation>
    <scope>NUCLEOTIDE SEQUENCE</scope>
    <source>
        <strain evidence="1">KCTC 23302</strain>
    </source>
</reference>
<protein>
    <recommendedName>
        <fullName evidence="3">RHS repeat-associated core domain-containing protein</fullName>
    </recommendedName>
</protein>
<dbReference type="EMBL" id="JAERQJ010000009">
    <property type="protein sequence ID" value="MBL0685575.1"/>
    <property type="molecule type" value="Genomic_DNA"/>
</dbReference>
<dbReference type="Proteomes" id="UP000651057">
    <property type="component" value="Unassembled WGS sequence"/>
</dbReference>
<accession>A0A937A161</accession>
<dbReference type="InterPro" id="IPR022385">
    <property type="entry name" value="Rhs_assc_core"/>
</dbReference>
<name>A0A937A161_9FLAO</name>
<organism evidence="1 2">
    <name type="scientific">Aquimarina mytili</name>
    <dbReference type="NCBI Taxonomy" id="874423"/>
    <lineage>
        <taxon>Bacteria</taxon>
        <taxon>Pseudomonadati</taxon>
        <taxon>Bacteroidota</taxon>
        <taxon>Flavobacteriia</taxon>
        <taxon>Flavobacteriales</taxon>
        <taxon>Flavobacteriaceae</taxon>
        <taxon>Aquimarina</taxon>
    </lineage>
</organism>
<dbReference type="RefSeq" id="WP_201923815.1">
    <property type="nucleotide sequence ID" value="NZ_BAABAX010000012.1"/>
</dbReference>
<proteinExistence type="predicted"/>
<dbReference type="NCBIfam" id="TIGR03696">
    <property type="entry name" value="Rhs_assc_core"/>
    <property type="match status" value="1"/>
</dbReference>
<evidence type="ECO:0000313" key="2">
    <source>
        <dbReference type="Proteomes" id="UP000651057"/>
    </source>
</evidence>
<dbReference type="PANTHER" id="PTHR32305:SF15">
    <property type="entry name" value="PROTEIN RHSA-RELATED"/>
    <property type="match status" value="1"/>
</dbReference>
<dbReference type="Gene3D" id="2.180.10.10">
    <property type="entry name" value="RHS repeat-associated core"/>
    <property type="match status" value="1"/>
</dbReference>
<gene>
    <name evidence="1" type="ORF">JJQ60_18715</name>
</gene>
<dbReference type="InterPro" id="IPR050708">
    <property type="entry name" value="T6SS_VgrG/RHS"/>
</dbReference>
<sequence length="1504" mass="168863">MKNYIIYIFLFGFMTISFGQIITPIDDCGANPVYERYYQDSDRDFYGNPNVFMDRCGPAPGWTFNNTDCDDTDPDIKGPKRWYADTDNDGLGDPNGLSTLDCTRPIGFVDNNNDCDDTDSTIGNKTAYYIDNDKDGQASITSVAEYHCTNPSTATTHYVTVANRTDCDDNDSSVLEITWYIDTDGDGFGENSNILMRCTKPSSQYVRNNDDLCPGINGSNNGCPPAGSNTAEYWNTIKVTTYDVTETDIAKNKSYFDDYGKSVQTQTKDYKTGKTWATQTLYDNQGRPALQTLNAPTNQDIPTDFLYRKDFIKKSNGSTFTETDFETDPENPSIVGTQPNSLGWYYSENNTTENGGETYQDITSYPYSRTIYSELNPGVPLKTIGGNKMDNEWKNGYVFSMPAGRELSQSVAFGDTKYDNYKVFKTITRDVHGIETVIFTDTDGKVLASARSGNEEGNTSTRISVVRIGKQRYVDIHIPVGTKGIDVRDFQGWILNNDSRFDVYDLITEELITIPFKSLESGFYRIAIVDGSTSNYTINYPENYYDYSLNEYDEAGRLISSYQPLNKLKSEFRYNALGQLTYTKSPDEGEAWFKYRKDGQIRYSQNSKQRATNQMSYTNYDQKGRPVESGVYTGFKPINFETLDPDGLGFPGSLSEQQFTAYDAVTQDDINALPANYKDPSFLAGNVAKTSNDHTTSYYSYDNYGRVQWVVQDIAELGFKTIDYEYDPITSQVTQVIYQKYQAADRFIHRYTYYLKDYSLIKVETAIDSDMPFTEHATYKYYETGGLKQLNLAEGLQKIDYVYNLNGALKSINHPNLNAANDPGGNNNDLFGMNLHYYNGDYNRSNTPKPIPNTSPGINNYNGNIKAMTWNTKGQNNSKPDTYYYTYDKNNWLTGASFNQTVNEVDPNIPLTLVKSETITAAETAEATQSIKMQPGFKVTATSSLTFTTSIAKDGTVQGDGDYNVSGITYDANGNIQSLTRNKQTENGSNAMDKLSYNYDATKPNQLKQVTDDAGDVDGADDIDTQINPDNYVYNEIGQLVKNKEENIDYFYNASGLVTEVHKDNTPLVKFFYNDKNHRVRKESFNPTNSSITTTFYVRDAAGMAMAVYNKFDANVSGGGSASPSITEHTIYGAQRLGVYKRYKNSGGHSLYQLTDHLGNVRAVVGRMTSGQELAITSATDYYPFGMPMPGRTLSGAEGYRYAYQGQEKDTETGKEAFQLRLWDSRIGRWLTTDPYGQYSSPYLGMGNDPINGIDSDGGWKSWWGAAWAYLKGGFGGKIQRNTDSEFVAANPDKEYYITQDIGGDEAGFKFSYDYDGYTLNNLDDYDQEIISRYGGIDNLPGRDRSLKSRLVSVKISDMKRGNAEIMRERVGSVYRAGAEYGLVGSGIAGGIRLPIRHSGNFNIGKFTFSIWSRANAGGMTGRRVIGFNHKPFNLFGKKFNRFQAALDYHNWPLRPNGATPINQKFWHYHFGGSSAGKHHRQLFTGNPITNPSQLKKNRIFGWF</sequence>